<proteinExistence type="predicted"/>
<evidence type="ECO:0000313" key="2">
    <source>
        <dbReference type="Proteomes" id="UP001163223"/>
    </source>
</evidence>
<name>A0ACD4NTV7_9HYPH</name>
<dbReference type="Proteomes" id="UP001163223">
    <property type="component" value="Chromosome"/>
</dbReference>
<organism evidence="1 2">
    <name type="scientific">Antarcticirhabdus aurantiaca</name>
    <dbReference type="NCBI Taxonomy" id="2606717"/>
    <lineage>
        <taxon>Bacteria</taxon>
        <taxon>Pseudomonadati</taxon>
        <taxon>Pseudomonadota</taxon>
        <taxon>Alphaproteobacteria</taxon>
        <taxon>Hyphomicrobiales</taxon>
        <taxon>Aurantimonadaceae</taxon>
        <taxon>Antarcticirhabdus</taxon>
    </lineage>
</organism>
<evidence type="ECO:0000313" key="1">
    <source>
        <dbReference type="EMBL" id="WAJ30248.1"/>
    </source>
</evidence>
<protein>
    <submittedName>
        <fullName evidence="1">Creatininase family protein</fullName>
    </submittedName>
</protein>
<sequence>MNRRFEEVTSAEVSRLAAGGDGLAILPIAAIEQHGAHLPLGTDAIIADGMVDTLLPLLPENWPVTVLPVLRLGRSIEHSDCDGTLDLGWETMTRMLIETGEGLARAGFRRLAILSAHGGNTPAMETAALELRRHLSMLVGTASWQRFGVPEGLLPPAEVASGIHGGAVETALMLHFRPDLVRLDAAAHCESLHDELARSARRLTAHGRLGFAWMARDLNPVGTVGDARLATAQIGAAIARHQAEGARDYCRDLLDFDLARLA</sequence>
<accession>A0ACD4NTV7</accession>
<reference evidence="1" key="1">
    <citation type="submission" date="2022-11" db="EMBL/GenBank/DDBJ databases">
        <title>beta-Carotene-producing bacterium, Jeongeuplla avenae sp. nov., alleviates the salt stress of Arabidopsis seedlings.</title>
        <authorList>
            <person name="Jiang L."/>
            <person name="Lee J."/>
        </authorList>
    </citation>
    <scope>NUCLEOTIDE SEQUENCE</scope>
    <source>
        <strain evidence="1">DY_R2A_6</strain>
    </source>
</reference>
<dbReference type="EMBL" id="CP113520">
    <property type="protein sequence ID" value="WAJ30248.1"/>
    <property type="molecule type" value="Genomic_DNA"/>
</dbReference>
<gene>
    <name evidence="1" type="ORF">OXU80_08605</name>
</gene>
<keyword evidence="2" id="KW-1185">Reference proteome</keyword>